<dbReference type="Pfam" id="PF02310">
    <property type="entry name" value="B12-binding"/>
    <property type="match status" value="1"/>
</dbReference>
<dbReference type="SUPFAM" id="SSF52242">
    <property type="entry name" value="Cobalamin (vitamin B12)-binding domain"/>
    <property type="match status" value="1"/>
</dbReference>
<dbReference type="Gene3D" id="1.10.1240.10">
    <property type="entry name" value="Methionine synthase domain"/>
    <property type="match status" value="1"/>
</dbReference>
<dbReference type="InterPro" id="IPR003759">
    <property type="entry name" value="Cbl-bd_cap"/>
</dbReference>
<dbReference type="Gene3D" id="3.40.50.280">
    <property type="entry name" value="Cobalamin-binding domain"/>
    <property type="match status" value="1"/>
</dbReference>
<organism evidence="2 3">
    <name type="scientific">Flexistipes sinusarabici</name>
    <dbReference type="NCBI Taxonomy" id="2352"/>
    <lineage>
        <taxon>Bacteria</taxon>
        <taxon>Pseudomonadati</taxon>
        <taxon>Deferribacterota</taxon>
        <taxon>Deferribacteres</taxon>
        <taxon>Deferribacterales</taxon>
        <taxon>Flexistipitaceae</taxon>
        <taxon>Flexistipes</taxon>
    </lineage>
</organism>
<accession>A0A3D5QA60</accession>
<name>A0A3D5QA60_FLESI</name>
<dbReference type="OMA" id="FLCIENE"/>
<protein>
    <submittedName>
        <fullName evidence="2">Cobalamin-binding protein</fullName>
    </submittedName>
</protein>
<dbReference type="GO" id="GO:0046872">
    <property type="term" value="F:metal ion binding"/>
    <property type="evidence" value="ECO:0007669"/>
    <property type="project" value="InterPro"/>
</dbReference>
<dbReference type="InterPro" id="IPR006158">
    <property type="entry name" value="Cobalamin-bd"/>
</dbReference>
<dbReference type="AlphaFoldDB" id="A0A3D5QA60"/>
<proteinExistence type="predicted"/>
<evidence type="ECO:0000259" key="1">
    <source>
        <dbReference type="PROSITE" id="PS51332"/>
    </source>
</evidence>
<gene>
    <name evidence="2" type="ORF">DHM44_03390</name>
</gene>
<dbReference type="EMBL" id="DPPF01000068">
    <property type="protein sequence ID" value="HCW92706.1"/>
    <property type="molecule type" value="Genomic_DNA"/>
</dbReference>
<reference evidence="2 3" key="1">
    <citation type="journal article" date="2018" name="Nat. Biotechnol.">
        <title>A standardized bacterial taxonomy based on genome phylogeny substantially revises the tree of life.</title>
        <authorList>
            <person name="Parks D.H."/>
            <person name="Chuvochina M."/>
            <person name="Waite D.W."/>
            <person name="Rinke C."/>
            <person name="Skarshewski A."/>
            <person name="Chaumeil P.A."/>
            <person name="Hugenholtz P."/>
        </authorList>
    </citation>
    <scope>NUCLEOTIDE SEQUENCE [LARGE SCALE GENOMIC DNA]</scope>
    <source>
        <strain evidence="2">UBA8672</strain>
    </source>
</reference>
<evidence type="ECO:0000313" key="2">
    <source>
        <dbReference type="EMBL" id="HCW92706.1"/>
    </source>
</evidence>
<dbReference type="CDD" id="cd02065">
    <property type="entry name" value="B12-binding_like"/>
    <property type="match status" value="1"/>
</dbReference>
<dbReference type="Proteomes" id="UP000262325">
    <property type="component" value="Unassembled WGS sequence"/>
</dbReference>
<comment type="caution">
    <text evidence="2">The sequence shown here is derived from an EMBL/GenBank/DDBJ whole genome shotgun (WGS) entry which is preliminary data.</text>
</comment>
<feature type="domain" description="B12-binding" evidence="1">
    <location>
        <begin position="93"/>
        <end position="215"/>
    </location>
</feature>
<dbReference type="PROSITE" id="PS51332">
    <property type="entry name" value="B12_BINDING"/>
    <property type="match status" value="1"/>
</dbReference>
<dbReference type="Pfam" id="PF02607">
    <property type="entry name" value="B12-binding_2"/>
    <property type="match status" value="1"/>
</dbReference>
<dbReference type="GO" id="GO:0031419">
    <property type="term" value="F:cobalamin binding"/>
    <property type="evidence" value="ECO:0007669"/>
    <property type="project" value="InterPro"/>
</dbReference>
<dbReference type="RefSeq" id="WP_013886074.1">
    <property type="nucleotide sequence ID" value="NZ_JAAZVV010000087.1"/>
</dbReference>
<dbReference type="InterPro" id="IPR036724">
    <property type="entry name" value="Cobalamin-bd_sf"/>
</dbReference>
<dbReference type="InterPro" id="IPR036594">
    <property type="entry name" value="Meth_synthase_dom"/>
</dbReference>
<sequence>MITQELYEKYFQHLLQGNRPACTKIVQNLLDKKVDIKSLYVDLFQKSLYKIGELWEYNKITVAREHMVTALTESLMSMAYPYLFEISTSKEINKKALISCTANEHHQVGGKMVADIFEMQGWDTQFLGANTPADHMLSYIQEVKPEIVGLSLSVYFNLPSLKYEIEAVRTDFSNIDIIVGGQAFKWGGTEILKKYPGISYIQSLDSLEKQIKETS</sequence>
<evidence type="ECO:0000313" key="3">
    <source>
        <dbReference type="Proteomes" id="UP000262325"/>
    </source>
</evidence>